<dbReference type="Pfam" id="PF02348">
    <property type="entry name" value="CTP_transf_3"/>
    <property type="match status" value="1"/>
</dbReference>
<dbReference type="NCBIfam" id="NF003952">
    <property type="entry name" value="PRK05450.1-5"/>
    <property type="match status" value="1"/>
</dbReference>
<keyword evidence="5" id="KW-1185">Reference proteome</keyword>
<proteinExistence type="predicted"/>
<comment type="caution">
    <text evidence="4">The sequence shown here is derived from an EMBL/GenBank/DDBJ whole genome shotgun (WGS) entry which is preliminary data.</text>
</comment>
<evidence type="ECO:0000256" key="3">
    <source>
        <dbReference type="ARBA" id="ARBA00022985"/>
    </source>
</evidence>
<dbReference type="RefSeq" id="WP_183309985.1">
    <property type="nucleotide sequence ID" value="NZ_JACIEW010000001.1"/>
</dbReference>
<keyword evidence="1 4" id="KW-0808">Transferase</keyword>
<dbReference type="Gene3D" id="3.90.550.10">
    <property type="entry name" value="Spore Coat Polysaccharide Biosynthesis Protein SpsA, Chain A"/>
    <property type="match status" value="1"/>
</dbReference>
<dbReference type="Proteomes" id="UP000547011">
    <property type="component" value="Unassembled WGS sequence"/>
</dbReference>
<dbReference type="SUPFAM" id="SSF53448">
    <property type="entry name" value="Nucleotide-diphospho-sugar transferases"/>
    <property type="match status" value="1"/>
</dbReference>
<evidence type="ECO:0000313" key="4">
    <source>
        <dbReference type="EMBL" id="MBB4051284.1"/>
    </source>
</evidence>
<gene>
    <name evidence="4" type="ORF">GGR20_000902</name>
</gene>
<dbReference type="CDD" id="cd02517">
    <property type="entry name" value="CMP-KDO-Synthetase"/>
    <property type="match status" value="1"/>
</dbReference>
<dbReference type="EMBL" id="JACIEW010000001">
    <property type="protein sequence ID" value="MBB4051284.1"/>
    <property type="molecule type" value="Genomic_DNA"/>
</dbReference>
<dbReference type="InterPro" id="IPR004528">
    <property type="entry name" value="KdsB"/>
</dbReference>
<dbReference type="PANTHER" id="PTHR42866">
    <property type="entry name" value="3-DEOXY-MANNO-OCTULOSONATE CYTIDYLYLTRANSFERASE"/>
    <property type="match status" value="1"/>
</dbReference>
<organism evidence="4 5">
    <name type="scientific">Devosia subaequoris</name>
    <dbReference type="NCBI Taxonomy" id="395930"/>
    <lineage>
        <taxon>Bacteria</taxon>
        <taxon>Pseudomonadati</taxon>
        <taxon>Pseudomonadota</taxon>
        <taxon>Alphaproteobacteria</taxon>
        <taxon>Hyphomicrobiales</taxon>
        <taxon>Devosiaceae</taxon>
        <taxon>Devosia</taxon>
    </lineage>
</organism>
<dbReference type="GO" id="GO:0005829">
    <property type="term" value="C:cytosol"/>
    <property type="evidence" value="ECO:0007669"/>
    <property type="project" value="TreeGrafter"/>
</dbReference>
<evidence type="ECO:0000313" key="5">
    <source>
        <dbReference type="Proteomes" id="UP000547011"/>
    </source>
</evidence>
<dbReference type="InterPro" id="IPR029044">
    <property type="entry name" value="Nucleotide-diphossugar_trans"/>
</dbReference>
<keyword evidence="3" id="KW-0448">Lipopolysaccharide biosynthesis</keyword>
<dbReference type="GO" id="GO:0008690">
    <property type="term" value="F:3-deoxy-manno-octulosonate cytidylyltransferase activity"/>
    <property type="evidence" value="ECO:0007669"/>
    <property type="project" value="UniProtKB-EC"/>
</dbReference>
<dbReference type="AlphaFoldDB" id="A0A7W6NB24"/>
<dbReference type="EC" id="2.7.7.38" evidence="4"/>
<name>A0A7W6NB24_9HYPH</name>
<dbReference type="PANTHER" id="PTHR42866:SF2">
    <property type="entry name" value="3-DEOXY-MANNO-OCTULOSONATE CYTIDYLYLTRANSFERASE, MITOCHONDRIAL"/>
    <property type="match status" value="1"/>
</dbReference>
<accession>A0A7W6NB24</accession>
<protein>
    <submittedName>
        <fullName evidence="4">3-deoxy-manno-octulosonate cytidylyltransferase (CMP-KDO synthetase)</fullName>
        <ecNumber evidence="4">2.7.7.38</ecNumber>
    </submittedName>
</protein>
<evidence type="ECO:0000256" key="1">
    <source>
        <dbReference type="ARBA" id="ARBA00022679"/>
    </source>
</evidence>
<keyword evidence="2 4" id="KW-0548">Nucleotidyltransferase</keyword>
<evidence type="ECO:0000256" key="2">
    <source>
        <dbReference type="ARBA" id="ARBA00022695"/>
    </source>
</evidence>
<dbReference type="InterPro" id="IPR003329">
    <property type="entry name" value="Cytidylyl_trans"/>
</dbReference>
<dbReference type="GO" id="GO:0009103">
    <property type="term" value="P:lipopolysaccharide biosynthetic process"/>
    <property type="evidence" value="ECO:0007669"/>
    <property type="project" value="UniProtKB-KW"/>
</dbReference>
<dbReference type="NCBIfam" id="NF009905">
    <property type="entry name" value="PRK13368.1"/>
    <property type="match status" value="1"/>
</dbReference>
<sequence length="257" mass="28453">MTTLIVIPARMGSSRFPGKPMEKICGMPMIGHCLKRAELAAGVDAVYVATCDQVIYDYIRSIGGNVVMTSPSHQRATDRTAEALSHIEAEAGHSYDYVIMLQGDEPAVAPSSLAAMVPAFDDAGVDIVNIISEFTSEEAFADVNNVKAVFDQQMNALYFSREQIPSPWKGHAGLPRWMQVGIIAFRREVLTWFLSQPETPLERIESVDMNRALENGRKIRLIKNPTATLGVDTPEELRTIEAWLAADPVTRQYLKLD</sequence>
<reference evidence="4 5" key="1">
    <citation type="submission" date="2020-08" db="EMBL/GenBank/DDBJ databases">
        <title>Genomic Encyclopedia of Type Strains, Phase IV (KMG-IV): sequencing the most valuable type-strain genomes for metagenomic binning, comparative biology and taxonomic classification.</title>
        <authorList>
            <person name="Goeker M."/>
        </authorList>
    </citation>
    <scope>NUCLEOTIDE SEQUENCE [LARGE SCALE GENOMIC DNA]</scope>
    <source>
        <strain evidence="4 5">DSM 23447</strain>
    </source>
</reference>